<evidence type="ECO:0000313" key="3">
    <source>
        <dbReference type="Proteomes" id="UP000681722"/>
    </source>
</evidence>
<accession>A0A8S2TK04</accession>
<dbReference type="Proteomes" id="UP000681722">
    <property type="component" value="Unassembled WGS sequence"/>
</dbReference>
<protein>
    <submittedName>
        <fullName evidence="2">Uncharacterized protein</fullName>
    </submittedName>
</protein>
<feature type="transmembrane region" description="Helical" evidence="1">
    <location>
        <begin position="27"/>
        <end position="50"/>
    </location>
</feature>
<reference evidence="2" key="1">
    <citation type="submission" date="2021-02" db="EMBL/GenBank/DDBJ databases">
        <authorList>
            <person name="Nowell W R."/>
        </authorList>
    </citation>
    <scope>NUCLEOTIDE SEQUENCE</scope>
</reference>
<dbReference type="OrthoDB" id="10045924at2759"/>
<keyword evidence="1" id="KW-0472">Membrane</keyword>
<organism evidence="2 3">
    <name type="scientific">Didymodactylos carnosus</name>
    <dbReference type="NCBI Taxonomy" id="1234261"/>
    <lineage>
        <taxon>Eukaryota</taxon>
        <taxon>Metazoa</taxon>
        <taxon>Spiralia</taxon>
        <taxon>Gnathifera</taxon>
        <taxon>Rotifera</taxon>
        <taxon>Eurotatoria</taxon>
        <taxon>Bdelloidea</taxon>
        <taxon>Philodinida</taxon>
        <taxon>Philodinidae</taxon>
        <taxon>Didymodactylos</taxon>
    </lineage>
</organism>
<proteinExistence type="predicted"/>
<keyword evidence="1" id="KW-1133">Transmembrane helix</keyword>
<name>A0A8S2TK04_9BILA</name>
<keyword evidence="1" id="KW-0812">Transmembrane</keyword>
<evidence type="ECO:0000256" key="1">
    <source>
        <dbReference type="SAM" id="Phobius"/>
    </source>
</evidence>
<feature type="transmembrane region" description="Helical" evidence="1">
    <location>
        <begin position="301"/>
        <end position="325"/>
    </location>
</feature>
<comment type="caution">
    <text evidence="2">The sequence shown here is derived from an EMBL/GenBank/DDBJ whole genome shotgun (WGS) entry which is preliminary data.</text>
</comment>
<evidence type="ECO:0000313" key="2">
    <source>
        <dbReference type="EMBL" id="CAF4285369.1"/>
    </source>
</evidence>
<dbReference type="EMBL" id="CAJOBC010082381">
    <property type="protein sequence ID" value="CAF4285369.1"/>
    <property type="molecule type" value="Genomic_DNA"/>
</dbReference>
<gene>
    <name evidence="2" type="ORF">SRO942_LOCUS33457</name>
</gene>
<sequence length="353" mass="41320">MGAVKDLSYIKVTEFRNMLLYGLLPNINLFLSLETIAYFALYACGIRLLYGKRVFWTKTSMMTDQLLDRYYDVHEHYYTGLQNLILHLHSHYSPQYDHHGARYNIGIFGQEDLIGHISSNCHVTRYYGELIAYYYSIDFSLHNKTERKMPPDRLTDETNQNDGTYSDLDRYHQQICAYNTINKCVVVYRRCIIRDHMYDSLLYNKRRTSVSYFVQYCVNNDNKQHRFRIIKLCFRCLNKTYPIKRFQCGAALPVRTGAHGMPSVTGTSWYGCAPVPSKYRTSADWYPCAPVPRYFWRKSAALVKIIAALIIYLINLISSLLWLFMLNFLLEYGTGQYHIDMRKPCGIASALLL</sequence>
<dbReference type="AlphaFoldDB" id="A0A8S2TK04"/>